<comment type="caution">
    <text evidence="1">The sequence shown here is derived from an EMBL/GenBank/DDBJ whole genome shotgun (WGS) entry which is preliminary data.</text>
</comment>
<accession>A0A9D4EX56</accession>
<sequence>MVSCPTFASLSTRPFYLSLRVVSGTEYILAALYAETPPKVASNALCRLSLSYRRRCFLVEVPEK</sequence>
<evidence type="ECO:0000313" key="1">
    <source>
        <dbReference type="EMBL" id="KAH3787304.1"/>
    </source>
</evidence>
<dbReference type="Proteomes" id="UP000828390">
    <property type="component" value="Unassembled WGS sequence"/>
</dbReference>
<proteinExistence type="predicted"/>
<evidence type="ECO:0000313" key="2">
    <source>
        <dbReference type="Proteomes" id="UP000828390"/>
    </source>
</evidence>
<protein>
    <submittedName>
        <fullName evidence="1">Uncharacterized protein</fullName>
    </submittedName>
</protein>
<keyword evidence="2" id="KW-1185">Reference proteome</keyword>
<dbReference type="EMBL" id="JAIWYP010000008">
    <property type="protein sequence ID" value="KAH3787304.1"/>
    <property type="molecule type" value="Genomic_DNA"/>
</dbReference>
<dbReference type="AlphaFoldDB" id="A0A9D4EX56"/>
<gene>
    <name evidence="1" type="ORF">DPMN_165425</name>
</gene>
<name>A0A9D4EX56_DREPO</name>
<organism evidence="1 2">
    <name type="scientific">Dreissena polymorpha</name>
    <name type="common">Zebra mussel</name>
    <name type="synonym">Mytilus polymorpha</name>
    <dbReference type="NCBI Taxonomy" id="45954"/>
    <lineage>
        <taxon>Eukaryota</taxon>
        <taxon>Metazoa</taxon>
        <taxon>Spiralia</taxon>
        <taxon>Lophotrochozoa</taxon>
        <taxon>Mollusca</taxon>
        <taxon>Bivalvia</taxon>
        <taxon>Autobranchia</taxon>
        <taxon>Heteroconchia</taxon>
        <taxon>Euheterodonta</taxon>
        <taxon>Imparidentia</taxon>
        <taxon>Neoheterodontei</taxon>
        <taxon>Myida</taxon>
        <taxon>Dreissenoidea</taxon>
        <taxon>Dreissenidae</taxon>
        <taxon>Dreissena</taxon>
    </lineage>
</organism>
<reference evidence="1" key="1">
    <citation type="journal article" date="2019" name="bioRxiv">
        <title>The Genome of the Zebra Mussel, Dreissena polymorpha: A Resource for Invasive Species Research.</title>
        <authorList>
            <person name="McCartney M.A."/>
            <person name="Auch B."/>
            <person name="Kono T."/>
            <person name="Mallez S."/>
            <person name="Zhang Y."/>
            <person name="Obille A."/>
            <person name="Becker A."/>
            <person name="Abrahante J.E."/>
            <person name="Garbe J."/>
            <person name="Badalamenti J.P."/>
            <person name="Herman A."/>
            <person name="Mangelson H."/>
            <person name="Liachko I."/>
            <person name="Sullivan S."/>
            <person name="Sone E.D."/>
            <person name="Koren S."/>
            <person name="Silverstein K.A.T."/>
            <person name="Beckman K.B."/>
            <person name="Gohl D.M."/>
        </authorList>
    </citation>
    <scope>NUCLEOTIDE SEQUENCE</scope>
    <source>
        <strain evidence="1">Duluth1</strain>
        <tissue evidence="1">Whole animal</tissue>
    </source>
</reference>
<reference evidence="1" key="2">
    <citation type="submission" date="2020-11" db="EMBL/GenBank/DDBJ databases">
        <authorList>
            <person name="McCartney M.A."/>
            <person name="Auch B."/>
            <person name="Kono T."/>
            <person name="Mallez S."/>
            <person name="Becker A."/>
            <person name="Gohl D.M."/>
            <person name="Silverstein K.A.T."/>
            <person name="Koren S."/>
            <person name="Bechman K.B."/>
            <person name="Herman A."/>
            <person name="Abrahante J.E."/>
            <person name="Garbe J."/>
        </authorList>
    </citation>
    <scope>NUCLEOTIDE SEQUENCE</scope>
    <source>
        <strain evidence="1">Duluth1</strain>
        <tissue evidence="1">Whole animal</tissue>
    </source>
</reference>